<dbReference type="eggNOG" id="COG2271">
    <property type="taxonomic scope" value="Bacteria"/>
</dbReference>
<evidence type="ECO:0000259" key="8">
    <source>
        <dbReference type="PROSITE" id="PS50850"/>
    </source>
</evidence>
<evidence type="ECO:0000256" key="6">
    <source>
        <dbReference type="ARBA" id="ARBA00023136"/>
    </source>
</evidence>
<dbReference type="STRING" id="313628.LNTAR_08784"/>
<feature type="domain" description="Major facilitator superfamily (MFS) profile" evidence="8">
    <location>
        <begin position="10"/>
        <end position="407"/>
    </location>
</feature>
<feature type="transmembrane region" description="Helical" evidence="7">
    <location>
        <begin position="290"/>
        <end position="308"/>
    </location>
</feature>
<keyword evidence="3" id="KW-0762">Sugar transport</keyword>
<dbReference type="Proteomes" id="UP000004947">
    <property type="component" value="Unassembled WGS sequence"/>
</dbReference>
<comment type="subcellular location">
    <subcellularLocation>
        <location evidence="1">Membrane</location>
        <topology evidence="1">Multi-pass membrane protein</topology>
    </subcellularLocation>
</comment>
<feature type="transmembrane region" description="Helical" evidence="7">
    <location>
        <begin position="348"/>
        <end position="373"/>
    </location>
</feature>
<keyword evidence="2" id="KW-0813">Transport</keyword>
<feature type="transmembrane region" description="Helical" evidence="7">
    <location>
        <begin position="314"/>
        <end position="336"/>
    </location>
</feature>
<dbReference type="GO" id="GO:0022857">
    <property type="term" value="F:transmembrane transporter activity"/>
    <property type="evidence" value="ECO:0007669"/>
    <property type="project" value="InterPro"/>
</dbReference>
<keyword evidence="4 7" id="KW-0812">Transmembrane</keyword>
<dbReference type="SUPFAM" id="SSF103473">
    <property type="entry name" value="MFS general substrate transporter"/>
    <property type="match status" value="1"/>
</dbReference>
<evidence type="ECO:0000256" key="3">
    <source>
        <dbReference type="ARBA" id="ARBA00022597"/>
    </source>
</evidence>
<evidence type="ECO:0000256" key="5">
    <source>
        <dbReference type="ARBA" id="ARBA00022989"/>
    </source>
</evidence>
<dbReference type="RefSeq" id="WP_007277533.1">
    <property type="nucleotide sequence ID" value="NZ_ABCK01000004.1"/>
</dbReference>
<reference evidence="9 10" key="1">
    <citation type="journal article" date="2010" name="J. Bacteriol.">
        <title>Genome sequence of Lentisphaera araneosa HTCC2155T, the type species of the order Lentisphaerales in the phylum Lentisphaerae.</title>
        <authorList>
            <person name="Thrash J.C."/>
            <person name="Cho J.C."/>
            <person name="Vergin K.L."/>
            <person name="Morris R.M."/>
            <person name="Giovannoni S.J."/>
        </authorList>
    </citation>
    <scope>NUCLEOTIDE SEQUENCE [LARGE SCALE GENOMIC DNA]</scope>
    <source>
        <strain evidence="9 10">HTCC2155</strain>
    </source>
</reference>
<protein>
    <submittedName>
        <fullName evidence="9">General substrate transporter</fullName>
    </submittedName>
</protein>
<evidence type="ECO:0000313" key="9">
    <source>
        <dbReference type="EMBL" id="EDM28652.1"/>
    </source>
</evidence>
<feature type="transmembrane region" description="Helical" evidence="7">
    <location>
        <begin position="164"/>
        <end position="185"/>
    </location>
</feature>
<evidence type="ECO:0000313" key="10">
    <source>
        <dbReference type="Proteomes" id="UP000004947"/>
    </source>
</evidence>
<dbReference type="PIRSF" id="PIRSF002808">
    <property type="entry name" value="Hexose_phosphate_transp"/>
    <property type="match status" value="1"/>
</dbReference>
<feature type="transmembrane region" description="Helical" evidence="7">
    <location>
        <begin position="379"/>
        <end position="400"/>
    </location>
</feature>
<organism evidence="9 10">
    <name type="scientific">Lentisphaera araneosa HTCC2155</name>
    <dbReference type="NCBI Taxonomy" id="313628"/>
    <lineage>
        <taxon>Bacteria</taxon>
        <taxon>Pseudomonadati</taxon>
        <taxon>Lentisphaerota</taxon>
        <taxon>Lentisphaeria</taxon>
        <taxon>Lentisphaerales</taxon>
        <taxon>Lentisphaeraceae</taxon>
        <taxon>Lentisphaera</taxon>
    </lineage>
</organism>
<keyword evidence="5 7" id="KW-1133">Transmembrane helix</keyword>
<evidence type="ECO:0000256" key="2">
    <source>
        <dbReference type="ARBA" id="ARBA00022448"/>
    </source>
</evidence>
<dbReference type="PANTHER" id="PTHR43184">
    <property type="entry name" value="MAJOR FACILITATOR SUPERFAMILY TRANSPORTER 16, ISOFORM B"/>
    <property type="match status" value="1"/>
</dbReference>
<evidence type="ECO:0000256" key="4">
    <source>
        <dbReference type="ARBA" id="ARBA00022692"/>
    </source>
</evidence>
<keyword evidence="6 7" id="KW-0472">Membrane</keyword>
<feature type="transmembrane region" description="Helical" evidence="7">
    <location>
        <begin position="258"/>
        <end position="278"/>
    </location>
</feature>
<comment type="caution">
    <text evidence="9">The sequence shown here is derived from an EMBL/GenBank/DDBJ whole genome shotgun (WGS) entry which is preliminary data.</text>
</comment>
<accession>A6DHZ8</accession>
<evidence type="ECO:0000256" key="1">
    <source>
        <dbReference type="ARBA" id="ARBA00004141"/>
    </source>
</evidence>
<dbReference type="Gene3D" id="1.20.1250.20">
    <property type="entry name" value="MFS general substrate transporter like domains"/>
    <property type="match status" value="2"/>
</dbReference>
<feature type="transmembrane region" description="Helical" evidence="7">
    <location>
        <begin position="99"/>
        <end position="116"/>
    </location>
</feature>
<dbReference type="EMBL" id="ABCK01000004">
    <property type="protein sequence ID" value="EDM28652.1"/>
    <property type="molecule type" value="Genomic_DNA"/>
</dbReference>
<proteinExistence type="predicted"/>
<dbReference type="GO" id="GO:0016020">
    <property type="term" value="C:membrane"/>
    <property type="evidence" value="ECO:0007669"/>
    <property type="project" value="UniProtKB-SubCell"/>
</dbReference>
<name>A6DHZ8_9BACT</name>
<keyword evidence="10" id="KW-1185">Reference proteome</keyword>
<dbReference type="AlphaFoldDB" id="A6DHZ8"/>
<evidence type="ECO:0000256" key="7">
    <source>
        <dbReference type="SAM" id="Phobius"/>
    </source>
</evidence>
<feature type="transmembrane region" description="Helical" evidence="7">
    <location>
        <begin position="221"/>
        <end position="246"/>
    </location>
</feature>
<dbReference type="PANTHER" id="PTHR43184:SF12">
    <property type="entry name" value="SUGAR PHOSPHATE EXCHANGER 3"/>
    <property type="match status" value="1"/>
</dbReference>
<dbReference type="InterPro" id="IPR000849">
    <property type="entry name" value="Sugar_P_transporter"/>
</dbReference>
<gene>
    <name evidence="9" type="ORF">LNTAR_08784</name>
</gene>
<dbReference type="InterPro" id="IPR020846">
    <property type="entry name" value="MFS_dom"/>
</dbReference>
<feature type="transmembrane region" description="Helical" evidence="7">
    <location>
        <begin position="137"/>
        <end position="158"/>
    </location>
</feature>
<dbReference type="InterPro" id="IPR036259">
    <property type="entry name" value="MFS_trans_sf"/>
</dbReference>
<dbReference type="OrthoDB" id="9794076at2"/>
<dbReference type="Pfam" id="PF07690">
    <property type="entry name" value="MFS_1"/>
    <property type="match status" value="1"/>
</dbReference>
<dbReference type="InterPro" id="IPR011701">
    <property type="entry name" value="MFS"/>
</dbReference>
<dbReference type="CDD" id="cd17312">
    <property type="entry name" value="MFS_OPA_SLC37"/>
    <property type="match status" value="1"/>
</dbReference>
<dbReference type="PROSITE" id="PS50850">
    <property type="entry name" value="MFS"/>
    <property type="match status" value="1"/>
</dbReference>
<sequence length="412" mass="45135">MNYKKLQIRIFTLSWLSYAFYYVSRKNFSVVKSTLHEDLGFSMVQLGTIETLYAGSYMLGQFISGALGDKLGPRKLLTFGMFGSAITSIIMGLSVAYSIFAFSLVFNGLFQSTGWANNLKAMTPWFNQESRGKVTGFWCTCYTAGPIIATATATYLLVNYSWQTAFIIPGILVMAVGALVFFFLIDSPEKAGFESSEVTPSREINEKSKTPFMQMITHPTVIVYGIAYAFIKFVRYSFTFWLPWYLYERLGFSKGDSGYVSVAFEMGGFFGVIGIGVLSDKYFSKNRAKIVVICIMAMAGALYLYQLFGGADMLLNVLLLALIGFMLFGGDSVLSASATQDIGGKEATASAVGIVNGIGSLGGVCGGVIPALITQRFGWSALFYFLIFSTIFAGVLLSVCTQKKGTRIDRQN</sequence>